<keyword evidence="2" id="KW-0808">Transferase</keyword>
<dbReference type="SMART" id="SM00220">
    <property type="entry name" value="S_TKc"/>
    <property type="match status" value="1"/>
</dbReference>
<feature type="region of interest" description="Disordered" evidence="8">
    <location>
        <begin position="633"/>
        <end position="653"/>
    </location>
</feature>
<keyword evidence="1" id="KW-0723">Serine/threonine-protein kinase</keyword>
<evidence type="ECO:0000256" key="3">
    <source>
        <dbReference type="ARBA" id="ARBA00022741"/>
    </source>
</evidence>
<gene>
    <name evidence="10" type="ORF">SSS_8718</name>
</gene>
<evidence type="ECO:0000313" key="10">
    <source>
        <dbReference type="EMBL" id="KAF7490468.1"/>
    </source>
</evidence>
<dbReference type="GO" id="GO:0015630">
    <property type="term" value="C:microtubule cytoskeleton"/>
    <property type="evidence" value="ECO:0007669"/>
    <property type="project" value="UniProtKB-ARBA"/>
</dbReference>
<evidence type="ECO:0000256" key="4">
    <source>
        <dbReference type="ARBA" id="ARBA00022777"/>
    </source>
</evidence>
<feature type="compositionally biased region" description="Polar residues" evidence="8">
    <location>
        <begin position="957"/>
        <end position="966"/>
    </location>
</feature>
<dbReference type="Pfam" id="PF00069">
    <property type="entry name" value="Pkinase"/>
    <property type="match status" value="1"/>
</dbReference>
<feature type="binding site" evidence="7">
    <location>
        <position position="51"/>
    </location>
    <ligand>
        <name>ATP</name>
        <dbReference type="ChEBI" id="CHEBI:30616"/>
    </ligand>
</feature>
<dbReference type="InterPro" id="IPR011009">
    <property type="entry name" value="Kinase-like_dom_sf"/>
</dbReference>
<feature type="region of interest" description="Disordered" evidence="8">
    <location>
        <begin position="455"/>
        <end position="516"/>
    </location>
</feature>
<feature type="compositionally biased region" description="Polar residues" evidence="8">
    <location>
        <begin position="855"/>
        <end position="870"/>
    </location>
</feature>
<evidence type="ECO:0000256" key="7">
    <source>
        <dbReference type="PROSITE-ProRule" id="PRU10141"/>
    </source>
</evidence>
<name>A0A834VE61_SARSC</name>
<feature type="compositionally biased region" description="Low complexity" evidence="8">
    <location>
        <begin position="972"/>
        <end position="990"/>
    </location>
</feature>
<dbReference type="InterPro" id="IPR050235">
    <property type="entry name" value="CK1_Ser-Thr_kinase"/>
</dbReference>
<feature type="domain" description="Protein kinase" evidence="9">
    <location>
        <begin position="22"/>
        <end position="287"/>
    </location>
</feature>
<feature type="compositionally biased region" description="Acidic residues" evidence="8">
    <location>
        <begin position="823"/>
        <end position="854"/>
    </location>
</feature>
<evidence type="ECO:0000256" key="8">
    <source>
        <dbReference type="SAM" id="MobiDB-lite"/>
    </source>
</evidence>
<protein>
    <submittedName>
        <fullName evidence="10">Tau-tubulin kinase 2</fullName>
    </submittedName>
</protein>
<sequence>MDNNQSQHQSLLSPGHIVKERWRVVRRIGGGGFGEIFECLDLQTNQHVALKVESTRQQKQVLKMEVAVLKKLQNTNANVCRFIGCGRNERFNYCVMSMLGKNLAELRRSAVQINQKPAFSLSTALRLCQQILQSIQAIHSIGFLHRDIKPSNFAMGRSETNSKKVYMLDFGLARQYVISNTNEVRPPRVAAGFRGTVRYASMNAHKNKEMGRHDDLWSLFYVLIEMVNGSLPWRKIKDKDSVGLMKSTFDHRLLLKHLPQDFKQFLEHIESLSYNDTPNYQLLNSIFDRSIKRRCIKPDDPYDWEMINQNRELNNENEISVGYYSDNNNKIRNLQNSNFNKSTERINNVLNISPSNNMVSGNNHLVNNNANNQANNIAHNISGNYLINDGINKSLTNRINNLNMTTLTNKDVSLMTQMNACADDLSLKPNTTDVDNKRNITQYCVSNMWEKSVANDENECQDDNEECDEPKAGENASSNHQSQERIKSINYSVRNDDDDDDGNNKNHRGEKFNIYQNKTSKPFRNLSNNRVESDGLRKLHRDAMIESKNDFYSNNRKIPDDQNEIDPLLENEGSVPKQSAMSSIKPSNTYPIIKDLNKLKSMSLPSMVVGLNSDEKNAELEFNVDQFNKSDHKKFDGDDDGDNNNVGGGCSSNENYRNNFLGYNHRTTSSPYSKNYFDGRGIHRNNCNSNDVTVDFVYYTKNYRNNILKNEPAPITFRRKNSAQNFFSDDEDESESYSNPNDVPIINVVGTKLPPSFKSILRNRDEVPNVIDVNKNEKFKSNEKRESIENRPEIPVIKKDSINLESSKVDEKKQMIEKRDQDQEVVEEDEEEEDEDEDEDEEEEEEDDRAEIEQENNQSNGNIKKSMTNDSEMNNNEIIAKNSKCSATVKSSSYSSSDVANNLAKYSYAINGNIVSRANIVVKQPDNLDKSCDPPNQSGSSASSSYYYYYTTTTETDNMGRNSENPLTRLMTNGNGSSASSISRQRTSASNTSRISNNLQLNLDNVQHSDSPSKMKIIVRKPILDCSNRNNENEYGTPMSQSSSETSSSSQEQEIALCNESSLCDSDKLRANHGPQKVPMDSLRYQTRNKYLNNNNNPPQQSDSGSNDNSIRDINVPVTPPGTPPPLVEVVSVRRKRFFIK</sequence>
<keyword evidence="3 7" id="KW-0547">Nucleotide-binding</keyword>
<feature type="compositionally biased region" description="Low complexity" evidence="8">
    <location>
        <begin position="1040"/>
        <end position="1054"/>
    </location>
</feature>
<feature type="compositionally biased region" description="Basic and acidic residues" evidence="8">
    <location>
        <begin position="502"/>
        <end position="511"/>
    </location>
</feature>
<keyword evidence="12" id="KW-1185">Reference proteome</keyword>
<dbReference type="EMBL" id="WVUK01000062">
    <property type="protein sequence ID" value="KAF7490468.1"/>
    <property type="molecule type" value="Genomic_DNA"/>
</dbReference>
<reference evidence="10" key="2">
    <citation type="submission" date="2020-01" db="EMBL/GenBank/DDBJ databases">
        <authorList>
            <person name="Korhonen P.K.K."/>
            <person name="Guangxu M.G."/>
            <person name="Wang T.W."/>
            <person name="Stroehlein A.J.S."/>
            <person name="Young N.D."/>
            <person name="Ang C.-S.A."/>
            <person name="Fernando D.W.F."/>
            <person name="Lu H.L."/>
            <person name="Taylor S.T."/>
            <person name="Ehtesham M.E.M."/>
            <person name="Najaraj S.H.N."/>
            <person name="Harsha G.H.G."/>
            <person name="Madugundu A.M."/>
            <person name="Renuse S.R."/>
            <person name="Holt D.H."/>
            <person name="Pandey A.P."/>
            <person name="Papenfuss A.P."/>
            <person name="Gasser R.B.G."/>
            <person name="Fischer K.F."/>
        </authorList>
    </citation>
    <scope>NUCLEOTIDE SEQUENCE</scope>
    <source>
        <strain evidence="10">SSS_KF_BRIS2020</strain>
    </source>
</reference>
<dbReference type="Proteomes" id="UP000070412">
    <property type="component" value="Unassembled WGS sequence"/>
</dbReference>
<dbReference type="PROSITE" id="PS50011">
    <property type="entry name" value="PROTEIN_KINASE_DOM"/>
    <property type="match status" value="1"/>
</dbReference>
<dbReference type="PANTHER" id="PTHR11909">
    <property type="entry name" value="CASEIN KINASE-RELATED"/>
    <property type="match status" value="1"/>
</dbReference>
<evidence type="ECO:0000313" key="12">
    <source>
        <dbReference type="Proteomes" id="UP000070412"/>
    </source>
</evidence>
<feature type="region of interest" description="Disordered" evidence="8">
    <location>
        <begin position="1027"/>
        <end position="1055"/>
    </location>
</feature>
<proteinExistence type="inferred from homology"/>
<dbReference type="EnsemblMetazoa" id="SSS_8718s_mrna">
    <property type="protein sequence ID" value="KAF7490468.1"/>
    <property type="gene ID" value="SSS_8718"/>
</dbReference>
<feature type="compositionally biased region" description="Basic and acidic residues" evidence="8">
    <location>
        <begin position="808"/>
        <end position="822"/>
    </location>
</feature>
<keyword evidence="5 7" id="KW-0067">ATP-binding</keyword>
<dbReference type="InterPro" id="IPR017441">
    <property type="entry name" value="Protein_kinase_ATP_BS"/>
</dbReference>
<evidence type="ECO:0000256" key="6">
    <source>
        <dbReference type="ARBA" id="ARBA00061588"/>
    </source>
</evidence>
<feature type="compositionally biased region" description="Acidic residues" evidence="8">
    <location>
        <begin position="456"/>
        <end position="468"/>
    </location>
</feature>
<dbReference type="GO" id="GO:0005524">
    <property type="term" value="F:ATP binding"/>
    <property type="evidence" value="ECO:0007669"/>
    <property type="project" value="UniProtKB-UniRule"/>
</dbReference>
<dbReference type="PROSITE" id="PS00107">
    <property type="entry name" value="PROTEIN_KINASE_ATP"/>
    <property type="match status" value="1"/>
</dbReference>
<evidence type="ECO:0000256" key="1">
    <source>
        <dbReference type="ARBA" id="ARBA00022527"/>
    </source>
</evidence>
<dbReference type="SUPFAM" id="SSF56112">
    <property type="entry name" value="Protein kinase-like (PK-like)"/>
    <property type="match status" value="1"/>
</dbReference>
<dbReference type="InterPro" id="IPR000719">
    <property type="entry name" value="Prot_kinase_dom"/>
</dbReference>
<comment type="similarity">
    <text evidence="6">Belongs to the protein kinase superfamily. CK1 Ser/Thr protein kinase family.</text>
</comment>
<dbReference type="CDD" id="cd14017">
    <property type="entry name" value="STKc_TTBK"/>
    <property type="match status" value="1"/>
</dbReference>
<dbReference type="Gene3D" id="1.10.510.10">
    <property type="entry name" value="Transferase(Phosphotransferase) domain 1"/>
    <property type="match status" value="1"/>
</dbReference>
<dbReference type="FunFam" id="1.10.510.10:FF:000481">
    <property type="entry name" value="Asator, isoform D"/>
    <property type="match status" value="1"/>
</dbReference>
<evidence type="ECO:0000313" key="11">
    <source>
        <dbReference type="EnsemblMetazoa" id="KAF7490468.1"/>
    </source>
</evidence>
<accession>A0A834VE61</accession>
<feature type="region of interest" description="Disordered" evidence="8">
    <location>
        <begin position="808"/>
        <end position="870"/>
    </location>
</feature>
<dbReference type="OrthoDB" id="5979581at2759"/>
<evidence type="ECO:0000259" key="9">
    <source>
        <dbReference type="PROSITE" id="PS50011"/>
    </source>
</evidence>
<dbReference type="AlphaFoldDB" id="A0A834VE61"/>
<dbReference type="GO" id="GO:0004674">
    <property type="term" value="F:protein serine/threonine kinase activity"/>
    <property type="evidence" value="ECO:0007669"/>
    <property type="project" value="UniProtKB-KW"/>
</dbReference>
<keyword evidence="4 10" id="KW-0418">Kinase</keyword>
<organism evidence="10">
    <name type="scientific">Sarcoptes scabiei</name>
    <name type="common">Itch mite</name>
    <name type="synonym">Acarus scabiei</name>
    <dbReference type="NCBI Taxonomy" id="52283"/>
    <lineage>
        <taxon>Eukaryota</taxon>
        <taxon>Metazoa</taxon>
        <taxon>Ecdysozoa</taxon>
        <taxon>Arthropoda</taxon>
        <taxon>Chelicerata</taxon>
        <taxon>Arachnida</taxon>
        <taxon>Acari</taxon>
        <taxon>Acariformes</taxon>
        <taxon>Sarcoptiformes</taxon>
        <taxon>Astigmata</taxon>
        <taxon>Psoroptidia</taxon>
        <taxon>Sarcoptoidea</taxon>
        <taxon>Sarcoptidae</taxon>
        <taxon>Sarcoptinae</taxon>
        <taxon>Sarcoptes</taxon>
    </lineage>
</organism>
<evidence type="ECO:0000256" key="5">
    <source>
        <dbReference type="ARBA" id="ARBA00022840"/>
    </source>
</evidence>
<feature type="region of interest" description="Disordered" evidence="8">
    <location>
        <begin position="1090"/>
        <end position="1123"/>
    </location>
</feature>
<reference evidence="11" key="3">
    <citation type="submission" date="2022-06" db="UniProtKB">
        <authorList>
            <consortium name="EnsemblMetazoa"/>
        </authorList>
    </citation>
    <scope>IDENTIFICATION</scope>
</reference>
<dbReference type="InterPro" id="IPR047916">
    <property type="entry name" value="TTBK_Asator-like_STKc"/>
</dbReference>
<evidence type="ECO:0000256" key="2">
    <source>
        <dbReference type="ARBA" id="ARBA00022679"/>
    </source>
</evidence>
<reference evidence="12" key="1">
    <citation type="journal article" date="2020" name="PLoS Negl. Trop. Dis.">
        <title>High-quality nuclear genome for Sarcoptes scabiei-A critical resource for a neglected parasite.</title>
        <authorList>
            <person name="Korhonen P.K."/>
            <person name="Gasser R.B."/>
            <person name="Ma G."/>
            <person name="Wang T."/>
            <person name="Stroehlein A.J."/>
            <person name="Young N.D."/>
            <person name="Ang C.S."/>
            <person name="Fernando D.D."/>
            <person name="Lu H.C."/>
            <person name="Taylor S."/>
            <person name="Reynolds S.L."/>
            <person name="Mofiz E."/>
            <person name="Najaraj S.H."/>
            <person name="Gowda H."/>
            <person name="Madugundu A."/>
            <person name="Renuse S."/>
            <person name="Holt D."/>
            <person name="Pandey A."/>
            <person name="Papenfuss A.T."/>
            <person name="Fischer K."/>
        </authorList>
    </citation>
    <scope>NUCLEOTIDE SEQUENCE [LARGE SCALE GENOMIC DNA]</scope>
</reference>
<feature type="region of interest" description="Disordered" evidence="8">
    <location>
        <begin position="957"/>
        <end position="996"/>
    </location>
</feature>
<dbReference type="FunFam" id="3.30.200.20:FF:000358">
    <property type="entry name" value="Tau tubulin kinase 2b"/>
    <property type="match status" value="1"/>
</dbReference>